<comment type="subcellular location">
    <subcellularLocation>
        <location evidence="1">Membrane</location>
    </subcellularLocation>
</comment>
<evidence type="ECO:0000313" key="10">
    <source>
        <dbReference type="Proteomes" id="UP000287865"/>
    </source>
</evidence>
<proteinExistence type="inferred from homology"/>
<evidence type="ECO:0000313" key="9">
    <source>
        <dbReference type="Proteomes" id="UP000249203"/>
    </source>
</evidence>
<evidence type="ECO:0000313" key="7">
    <source>
        <dbReference type="EMBL" id="RAJ98991.1"/>
    </source>
</evidence>
<dbReference type="AlphaFoldDB" id="A0A327WZP6"/>
<dbReference type="OrthoDB" id="9810121at2"/>
<evidence type="ECO:0000313" key="8">
    <source>
        <dbReference type="EMBL" id="RUO25126.1"/>
    </source>
</evidence>
<keyword evidence="10" id="KW-1185">Reference proteome</keyword>
<dbReference type="Proteomes" id="UP000249203">
    <property type="component" value="Unassembled WGS sequence"/>
</dbReference>
<reference evidence="7 9" key="2">
    <citation type="submission" date="2018-06" db="EMBL/GenBank/DDBJ databases">
        <title>Genomic Encyclopedia of Type Strains, Phase III (KMG-III): the genomes of soil and plant-associated and newly described type strains.</title>
        <authorList>
            <person name="Whitman W."/>
        </authorList>
    </citation>
    <scope>NUCLEOTIDE SEQUENCE [LARGE SCALE GENOMIC DNA]</scope>
    <source>
        <strain evidence="7 9">CGMCC 1.15366</strain>
    </source>
</reference>
<evidence type="ECO:0000256" key="6">
    <source>
        <dbReference type="SAM" id="Phobius"/>
    </source>
</evidence>
<evidence type="ECO:0000256" key="3">
    <source>
        <dbReference type="ARBA" id="ARBA00022692"/>
    </source>
</evidence>
<evidence type="ECO:0000256" key="5">
    <source>
        <dbReference type="ARBA" id="ARBA00023136"/>
    </source>
</evidence>
<dbReference type="InterPro" id="IPR000612">
    <property type="entry name" value="PMP3"/>
</dbReference>
<comment type="similarity">
    <text evidence="2">Belongs to the UPF0057 (PMP3) family.</text>
</comment>
<dbReference type="EMBL" id="QLMD01000004">
    <property type="protein sequence ID" value="RAJ98991.1"/>
    <property type="molecule type" value="Genomic_DNA"/>
</dbReference>
<dbReference type="Pfam" id="PF01679">
    <property type="entry name" value="Pmp3"/>
    <property type="match status" value="1"/>
</dbReference>
<dbReference type="RefSeq" id="WP_111569072.1">
    <property type="nucleotide sequence ID" value="NZ_PIPK01000004.1"/>
</dbReference>
<keyword evidence="4 6" id="KW-1133">Transmembrane helix</keyword>
<evidence type="ECO:0000256" key="2">
    <source>
        <dbReference type="ARBA" id="ARBA00009530"/>
    </source>
</evidence>
<dbReference type="EMBL" id="PIPK01000004">
    <property type="protein sequence ID" value="RUO25126.1"/>
    <property type="molecule type" value="Genomic_DNA"/>
</dbReference>
<feature type="transmembrane region" description="Helical" evidence="6">
    <location>
        <begin position="28"/>
        <end position="47"/>
    </location>
</feature>
<sequence length="53" mass="5871">MRLFIAILLPWLAFFTIGRPFSGIICLILQLTVIGWAPAAIWAAFSVSQHKNG</sequence>
<reference evidence="8 10" key="1">
    <citation type="journal article" date="2018" name="Front. Microbiol.">
        <title>Genome-Based Analysis Reveals the Taxonomy and Diversity of the Family Idiomarinaceae.</title>
        <authorList>
            <person name="Liu Y."/>
            <person name="Lai Q."/>
            <person name="Shao Z."/>
        </authorList>
    </citation>
    <scope>NUCLEOTIDE SEQUENCE [LARGE SCALE GENOMIC DNA]</scope>
    <source>
        <strain evidence="8 10">CF12-14</strain>
    </source>
</reference>
<accession>A0A327WZP6</accession>
<organism evidence="7 9">
    <name type="scientific">Aliidiomarina maris</name>
    <dbReference type="NCBI Taxonomy" id="531312"/>
    <lineage>
        <taxon>Bacteria</taxon>
        <taxon>Pseudomonadati</taxon>
        <taxon>Pseudomonadota</taxon>
        <taxon>Gammaproteobacteria</taxon>
        <taxon>Alteromonadales</taxon>
        <taxon>Idiomarinaceae</taxon>
        <taxon>Aliidiomarina</taxon>
    </lineage>
</organism>
<comment type="caution">
    <text evidence="7">The sequence shown here is derived from an EMBL/GenBank/DDBJ whole genome shotgun (WGS) entry which is preliminary data.</text>
</comment>
<evidence type="ECO:0000256" key="1">
    <source>
        <dbReference type="ARBA" id="ARBA00004370"/>
    </source>
</evidence>
<keyword evidence="5 6" id="KW-0472">Membrane</keyword>
<evidence type="ECO:0000256" key="4">
    <source>
        <dbReference type="ARBA" id="ARBA00022989"/>
    </source>
</evidence>
<dbReference type="GO" id="GO:0016020">
    <property type="term" value="C:membrane"/>
    <property type="evidence" value="ECO:0007669"/>
    <property type="project" value="UniProtKB-SubCell"/>
</dbReference>
<dbReference type="Proteomes" id="UP000287865">
    <property type="component" value="Unassembled WGS sequence"/>
</dbReference>
<keyword evidence="3 6" id="KW-0812">Transmembrane</keyword>
<gene>
    <name evidence="7" type="ORF">B0I24_104195</name>
    <name evidence="8" type="ORF">CWE07_06540</name>
</gene>
<protein>
    <submittedName>
        <fullName evidence="7">Proteolipid membrane potential modulator</fullName>
    </submittedName>
    <submittedName>
        <fullName evidence="8">YqaE/Pmp3 family membrane protein</fullName>
    </submittedName>
</protein>
<name>A0A327WZP6_9GAMM</name>